<keyword evidence="1" id="KW-0812">Transmembrane</keyword>
<organism evidence="2 3">
    <name type="scientific">Amphritea pacifica</name>
    <dbReference type="NCBI Taxonomy" id="2811233"/>
    <lineage>
        <taxon>Bacteria</taxon>
        <taxon>Pseudomonadati</taxon>
        <taxon>Pseudomonadota</taxon>
        <taxon>Gammaproteobacteria</taxon>
        <taxon>Oceanospirillales</taxon>
        <taxon>Oceanospirillaceae</taxon>
        <taxon>Amphritea</taxon>
    </lineage>
</organism>
<dbReference type="EMBL" id="JAFFZP010000006">
    <property type="protein sequence ID" value="MBN0986919.1"/>
    <property type="molecule type" value="Genomic_DNA"/>
</dbReference>
<evidence type="ECO:0008006" key="4">
    <source>
        <dbReference type="Google" id="ProtNLM"/>
    </source>
</evidence>
<keyword evidence="1" id="KW-0472">Membrane</keyword>
<keyword evidence="1" id="KW-1133">Transmembrane helix</keyword>
<dbReference type="Proteomes" id="UP000760472">
    <property type="component" value="Unassembled WGS sequence"/>
</dbReference>
<feature type="transmembrane region" description="Helical" evidence="1">
    <location>
        <begin position="17"/>
        <end position="46"/>
    </location>
</feature>
<feature type="transmembrane region" description="Helical" evidence="1">
    <location>
        <begin position="237"/>
        <end position="261"/>
    </location>
</feature>
<comment type="caution">
    <text evidence="2">The sequence shown here is derived from an EMBL/GenBank/DDBJ whole genome shotgun (WGS) entry which is preliminary data.</text>
</comment>
<dbReference type="RefSeq" id="WP_205208966.1">
    <property type="nucleotide sequence ID" value="NZ_JAFFZO010000002.1"/>
</dbReference>
<feature type="transmembrane region" description="Helical" evidence="1">
    <location>
        <begin position="211"/>
        <end position="231"/>
    </location>
</feature>
<gene>
    <name evidence="2" type="ORF">JW498_06060</name>
</gene>
<reference evidence="2 3" key="1">
    <citation type="submission" date="2021-02" db="EMBL/GenBank/DDBJ databases">
        <title>A novel species of genus Amphritea isolated from a fishpond in China.</title>
        <authorList>
            <person name="Lu H."/>
        </authorList>
    </citation>
    <scope>NUCLEOTIDE SEQUENCE [LARGE SCALE GENOMIC DNA]</scope>
    <source>
        <strain evidence="2 3">RP18W</strain>
    </source>
</reference>
<accession>A0ABS2W5C9</accession>
<protein>
    <recommendedName>
        <fullName evidence="4">DUF2244 domain-containing protein</fullName>
    </recommendedName>
</protein>
<evidence type="ECO:0000256" key="1">
    <source>
        <dbReference type="SAM" id="Phobius"/>
    </source>
</evidence>
<sequence>MQQDILTLQTEKSVMRIIIGVVLVIFSAPAGFPLNFITVVGLGLCVGKSEVLINRSERLVNRRFRVFGLSLFKRSDPLPNVAKIRTYCEQRQKPNDRRAYTVCIVDFISDDDQRYNLYEGANPVVIRRLAETSAKFFDVSLYDSMDGTEQLRTPDSVDTKIFAESDADKRNTQAYRQKTYRGYVRNSDLLNSRTREKRVLKLPLHQGWGTVYLYLGQLIFVNLLLGLLFVATWSESFVVVDAIVSLFIILFLLDAISVRLFQPEITVSDKQLSYRSSYFLRAKKVPVAEIEEAYIDHGDIVIRTDNKTLSIAYAGNDTDDFFARFLRIMPGNREAGRV</sequence>
<evidence type="ECO:0000313" key="2">
    <source>
        <dbReference type="EMBL" id="MBN0986919.1"/>
    </source>
</evidence>
<evidence type="ECO:0000313" key="3">
    <source>
        <dbReference type="Proteomes" id="UP000760472"/>
    </source>
</evidence>
<name>A0ABS2W5C9_9GAMM</name>
<keyword evidence="3" id="KW-1185">Reference proteome</keyword>
<proteinExistence type="predicted"/>